<organism evidence="1 2">
    <name type="scientific">Winogradskyella immobilis</name>
    <dbReference type="NCBI Taxonomy" id="2816852"/>
    <lineage>
        <taxon>Bacteria</taxon>
        <taxon>Pseudomonadati</taxon>
        <taxon>Bacteroidota</taxon>
        <taxon>Flavobacteriia</taxon>
        <taxon>Flavobacteriales</taxon>
        <taxon>Flavobacteriaceae</taxon>
        <taxon>Winogradskyella</taxon>
    </lineage>
</organism>
<sequence>MNKNTAILIFANSAEKDAALKPLQSRSLFKTLNSDVISCAQKTGLPYFHYSEDEQVGLTFGDRFTNAIQSIFDKGFKSVIAIGNDTPHLKAKHILKTKQKLETHQCVLGPSKDGGFYLMGLNRSHFNTEAFLKLPWQTKHLSRSVFKILQSNNTSTYFLEQLVDIDSKKDIKYILDSFKSFSKTLKTLLIALIGLDKTIYSNYILSLQRVTIQNPHNKGSPFI</sequence>
<accession>A0ABS8EJ06</accession>
<proteinExistence type="predicted"/>
<gene>
    <name evidence="1" type="ORF">J1C55_00975</name>
</gene>
<reference evidence="2" key="2">
    <citation type="submission" date="2023-07" db="EMBL/GenBank/DDBJ databases">
        <title>Genome of Winogradskyella sp. E313.</title>
        <authorList>
            <person name="Zhou Y."/>
        </authorList>
    </citation>
    <scope>NUCLEOTIDE SEQUENCE [LARGE SCALE GENOMIC DNA]</scope>
    <source>
        <strain evidence="2">E313</strain>
    </source>
</reference>
<dbReference type="InterPro" id="IPR018641">
    <property type="entry name" value="Trfase_1_rSAM/seldom-assoc"/>
</dbReference>
<keyword evidence="2" id="KW-1185">Reference proteome</keyword>
<protein>
    <submittedName>
        <fullName evidence="1">DUF2064 domain-containing protein</fullName>
    </submittedName>
</protein>
<dbReference type="PANTHER" id="PTHR36529">
    <property type="entry name" value="SLL1095 PROTEIN"/>
    <property type="match status" value="1"/>
</dbReference>
<comment type="caution">
    <text evidence="1">The sequence shown here is derived from an EMBL/GenBank/DDBJ whole genome shotgun (WGS) entry which is preliminary data.</text>
</comment>
<dbReference type="RefSeq" id="WP_227475567.1">
    <property type="nucleotide sequence ID" value="NZ_JAFMPT010000001.1"/>
</dbReference>
<dbReference type="Gene3D" id="3.90.550.10">
    <property type="entry name" value="Spore Coat Polysaccharide Biosynthesis Protein SpsA, Chain A"/>
    <property type="match status" value="1"/>
</dbReference>
<dbReference type="InterPro" id="IPR029044">
    <property type="entry name" value="Nucleotide-diphossugar_trans"/>
</dbReference>
<reference evidence="2" key="1">
    <citation type="submission" date="2021-03" db="EMBL/GenBank/DDBJ databases">
        <title>Genome of Cognatishimia sp. F0-27.</title>
        <authorList>
            <person name="Ping X."/>
        </authorList>
    </citation>
    <scope>NUCLEOTIDE SEQUENCE [LARGE SCALE GENOMIC DNA]</scope>
    <source>
        <strain evidence="2">E313</strain>
    </source>
</reference>
<evidence type="ECO:0000313" key="2">
    <source>
        <dbReference type="Proteomes" id="UP000778797"/>
    </source>
</evidence>
<dbReference type="PANTHER" id="PTHR36529:SF1">
    <property type="entry name" value="GLYCOSYLTRANSFERASE"/>
    <property type="match status" value="1"/>
</dbReference>
<dbReference type="SUPFAM" id="SSF53448">
    <property type="entry name" value="Nucleotide-diphospho-sugar transferases"/>
    <property type="match status" value="1"/>
</dbReference>
<dbReference type="Proteomes" id="UP000778797">
    <property type="component" value="Unassembled WGS sequence"/>
</dbReference>
<dbReference type="EMBL" id="JAFMPT010000001">
    <property type="protein sequence ID" value="MCC1483148.1"/>
    <property type="molecule type" value="Genomic_DNA"/>
</dbReference>
<dbReference type="Pfam" id="PF09837">
    <property type="entry name" value="DUF2064"/>
    <property type="match status" value="1"/>
</dbReference>
<evidence type="ECO:0000313" key="1">
    <source>
        <dbReference type="EMBL" id="MCC1483148.1"/>
    </source>
</evidence>
<name>A0ABS8EJ06_9FLAO</name>